<evidence type="ECO:0000256" key="6">
    <source>
        <dbReference type="SAM" id="Coils"/>
    </source>
</evidence>
<keyword evidence="10" id="KW-1185">Reference proteome</keyword>
<proteinExistence type="inferred from homology"/>
<protein>
    <submittedName>
        <fullName evidence="11">NF-X1-type zinc finger protein NFXL1</fullName>
    </submittedName>
</protein>
<evidence type="ECO:0000256" key="5">
    <source>
        <dbReference type="ARBA" id="ARBA00022833"/>
    </source>
</evidence>
<dbReference type="PANTHER" id="PTHR12360:SF1">
    <property type="entry name" value="NF-X1-TYPE ZINC FINGER PROTEIN NFXL1"/>
    <property type="match status" value="1"/>
</dbReference>
<dbReference type="GO" id="GO:0000981">
    <property type="term" value="F:DNA-binding transcription factor activity, RNA polymerase II-specific"/>
    <property type="evidence" value="ECO:0007669"/>
    <property type="project" value="TreeGrafter"/>
</dbReference>
<feature type="compositionally biased region" description="Low complexity" evidence="7">
    <location>
        <begin position="22"/>
        <end position="36"/>
    </location>
</feature>
<evidence type="ECO:0000256" key="2">
    <source>
        <dbReference type="ARBA" id="ARBA00022723"/>
    </source>
</evidence>
<dbReference type="InterPro" id="IPR034078">
    <property type="entry name" value="NFX1_fam"/>
</dbReference>
<feature type="domain" description="NF-X1-type" evidence="9">
    <location>
        <begin position="564"/>
        <end position="583"/>
    </location>
</feature>
<dbReference type="KEGG" id="dci:103524389"/>
<feature type="domain" description="NF-X1-type" evidence="9">
    <location>
        <begin position="213"/>
        <end position="231"/>
    </location>
</feature>
<dbReference type="OMA" id="HYLCFCG"/>
<sequence length="1060" mass="117399">MVKKKKKKSPGEGDVVTTNGETSATSGSSCTSSDKTSQPKALTNQTVHPKFLEAQAKFSSVIKQSLENNEYLSSSEEEDLDSEALDNIMGKLLDSYRKTGGEHQNLGKTHKYLNDAFSSGSAVCLICIASIRRSDAIWSCKGCYCFFHLMCIQRWGRDNIAQKSPKCRTEYSDKDVPQHYLCFCGAKRDPPFEPWLVPHSCGEHCNKELVPSCGHICLLLCHPGPCPPCPKMVKTPCQCGQSSQLQRCSNKEWTCTNTCSKSLLCGVHKCKLRCHTGACQPCPQQSVQNCLCGAEQTVRPCSQPEWQCDKIWSCKGCYCFFHLMCIQRWGRDNIAQKRIHHDELLIDVVPPPLTFACPKCRTEYSDKDVPQHYLCFCGAKRDPPFEPWLVPHSCGEHCNKELVPSCGHICLLLCHPGPCPPCPKMVKTPCQCGQSSQLQRCSNKEWTCTNTCSKSLLCGVHKCKLRCHTGACQPCPQQSVQNCLCGAEQTVRPCSQPEWQCDKVCPRLLSCGTHTCGLPCHKGQCPTCPLADVRTCPCGQQKYSLPCTQDTPSCGGTCDKLLECGAHRCSMRCHKNACGQCLERIVKRCRCGAKMKEVPCAREFLCETKCKKLRNCFIHACNRKCCTGRDCPPCEKPCGRTLSCGNHKCSLVCHVGPCYPCNQTEVVTCRCGARSLELSCGAKKRTKPPRCTKPCKIKPDCDHSRSVPHNCHFGQCPPCSQVCDKPLGCGHPCPMKCHSNVLVNLTAHIKPAGPWEKIQPQLVKQSFPCEPCKVPITISCHGNHTKRTQPCSQVAAFSCKSPCEWQLPCGNHKCRLSCHVRQISPQDSKVSLNCPPCDGRCTRPRPSGCNHPCPVPCHPSSCPPCSLKVKARCHCGLGVVYVECATWNSAAPAAKNELMRCLARCPKPLPCGHTCTSRCHPGPCSLPPRCEEKVKVKCPCKRVNREVACSDLVSGEARVECNAGCDKKKEQARKLKEEEEERRKLEAEQKAQQELELFQRKFAAQGRAKKPREPKPQSAVREKSIWDKYSNQILVAAGFVALFGTMTYIVVTNLDENATK</sequence>
<dbReference type="STRING" id="121845.A0A3Q0JLT9"/>
<evidence type="ECO:0000256" key="4">
    <source>
        <dbReference type="ARBA" id="ARBA00022771"/>
    </source>
</evidence>
<feature type="domain" description="NF-X1-type" evidence="9">
    <location>
        <begin position="849"/>
        <end position="867"/>
    </location>
</feature>
<keyword evidence="8" id="KW-0812">Transmembrane</keyword>
<feature type="domain" description="NF-X1-type" evidence="9">
    <location>
        <begin position="701"/>
        <end position="721"/>
    </location>
</feature>
<dbReference type="GO" id="GO:0008270">
    <property type="term" value="F:zinc ion binding"/>
    <property type="evidence" value="ECO:0007669"/>
    <property type="project" value="UniProtKB-KW"/>
</dbReference>
<dbReference type="CDD" id="cd06008">
    <property type="entry name" value="NF-X1-zinc-finger"/>
    <property type="match status" value="7"/>
</dbReference>
<feature type="coiled-coil region" evidence="6">
    <location>
        <begin position="962"/>
        <end position="997"/>
    </location>
</feature>
<dbReference type="PANTHER" id="PTHR12360">
    <property type="entry name" value="NUCLEAR TRANSCRIPTION FACTOR, X-BOX BINDING 1 NFX1"/>
    <property type="match status" value="1"/>
</dbReference>
<dbReference type="Proteomes" id="UP000079169">
    <property type="component" value="Unplaced"/>
</dbReference>
<dbReference type="GeneID" id="103524389"/>
<dbReference type="PaxDb" id="121845-A0A3Q0JLT9"/>
<evidence type="ECO:0000313" key="10">
    <source>
        <dbReference type="Proteomes" id="UP000079169"/>
    </source>
</evidence>
<feature type="domain" description="NF-X1-type" evidence="9">
    <location>
        <begin position="406"/>
        <end position="424"/>
    </location>
</feature>
<keyword evidence="3" id="KW-0677">Repeat</keyword>
<keyword evidence="5" id="KW-0862">Zinc</keyword>
<feature type="domain" description="NF-X1-type" evidence="9">
    <location>
        <begin position="458"/>
        <end position="477"/>
    </location>
</feature>
<comment type="similarity">
    <text evidence="1">Belongs to the NFX1 family.</text>
</comment>
<dbReference type="SMART" id="SM00438">
    <property type="entry name" value="ZnF_NFX"/>
    <property type="match status" value="12"/>
</dbReference>
<accession>A0A3Q0JLT9</accession>
<keyword evidence="4" id="KW-0863">Zinc-finger</keyword>
<feature type="domain" description="NF-X1-type" evidence="9">
    <location>
        <begin position="265"/>
        <end position="284"/>
    </location>
</feature>
<feature type="domain" description="NF-X1-type" evidence="9">
    <location>
        <begin position="911"/>
        <end position="932"/>
    </location>
</feature>
<dbReference type="InterPro" id="IPR000967">
    <property type="entry name" value="Znf_NFX1"/>
</dbReference>
<keyword evidence="8" id="KW-0472">Membrane</keyword>
<gene>
    <name evidence="11" type="primary">LOC103524389</name>
</gene>
<keyword evidence="6" id="KW-0175">Coiled coil</keyword>
<feature type="domain" description="NF-X1-type" evidence="9">
    <location>
        <begin position="809"/>
        <end position="843"/>
    </location>
</feature>
<name>A0A3Q0JLT9_DIACI</name>
<evidence type="ECO:0000259" key="9">
    <source>
        <dbReference type="SMART" id="SM00438"/>
    </source>
</evidence>
<dbReference type="Pfam" id="PF01422">
    <property type="entry name" value="zf-NF-X1"/>
    <property type="match status" value="13"/>
</dbReference>
<keyword evidence="2" id="KW-0479">Metal-binding</keyword>
<feature type="domain" description="NF-X1-type" evidence="9">
    <location>
        <begin position="616"/>
        <end position="636"/>
    </location>
</feature>
<dbReference type="GO" id="GO:0000977">
    <property type="term" value="F:RNA polymerase II transcription regulatory region sequence-specific DNA binding"/>
    <property type="evidence" value="ECO:0007669"/>
    <property type="project" value="TreeGrafter"/>
</dbReference>
<dbReference type="AlphaFoldDB" id="A0A3Q0JLT9"/>
<feature type="transmembrane region" description="Helical" evidence="8">
    <location>
        <begin position="1033"/>
        <end position="1051"/>
    </location>
</feature>
<feature type="domain" description="NF-X1-type" evidence="9">
    <location>
        <begin position="644"/>
        <end position="663"/>
    </location>
</feature>
<feature type="domain" description="NF-X1-type" evidence="9">
    <location>
        <begin position="511"/>
        <end position="530"/>
    </location>
</feature>
<reference evidence="11" key="1">
    <citation type="submission" date="2025-08" db="UniProtKB">
        <authorList>
            <consortium name="RefSeq"/>
        </authorList>
    </citation>
    <scope>IDENTIFICATION</scope>
</reference>
<evidence type="ECO:0000256" key="1">
    <source>
        <dbReference type="ARBA" id="ARBA00007269"/>
    </source>
</evidence>
<evidence type="ECO:0000256" key="3">
    <source>
        <dbReference type="ARBA" id="ARBA00022737"/>
    </source>
</evidence>
<dbReference type="RefSeq" id="XP_026689304.1">
    <property type="nucleotide sequence ID" value="XM_026833503.1"/>
</dbReference>
<feature type="region of interest" description="Disordered" evidence="7">
    <location>
        <begin position="1"/>
        <end position="46"/>
    </location>
</feature>
<keyword evidence="8" id="KW-1133">Transmembrane helix</keyword>
<evidence type="ECO:0000313" key="11">
    <source>
        <dbReference type="RefSeq" id="XP_026689304.1"/>
    </source>
</evidence>
<dbReference type="GO" id="GO:0005634">
    <property type="term" value="C:nucleus"/>
    <property type="evidence" value="ECO:0007669"/>
    <property type="project" value="InterPro"/>
</dbReference>
<evidence type="ECO:0000256" key="7">
    <source>
        <dbReference type="SAM" id="MobiDB-lite"/>
    </source>
</evidence>
<evidence type="ECO:0000256" key="8">
    <source>
        <dbReference type="SAM" id="Phobius"/>
    </source>
</evidence>
<organism evidence="10 11">
    <name type="scientific">Diaphorina citri</name>
    <name type="common">Asian citrus psyllid</name>
    <dbReference type="NCBI Taxonomy" id="121845"/>
    <lineage>
        <taxon>Eukaryota</taxon>
        <taxon>Metazoa</taxon>
        <taxon>Ecdysozoa</taxon>
        <taxon>Arthropoda</taxon>
        <taxon>Hexapoda</taxon>
        <taxon>Insecta</taxon>
        <taxon>Pterygota</taxon>
        <taxon>Neoptera</taxon>
        <taxon>Paraneoptera</taxon>
        <taxon>Hemiptera</taxon>
        <taxon>Sternorrhyncha</taxon>
        <taxon>Psylloidea</taxon>
        <taxon>Psyllidae</taxon>
        <taxon>Diaphorininae</taxon>
        <taxon>Diaphorina</taxon>
    </lineage>
</organism>